<dbReference type="SUPFAM" id="SSF55961">
    <property type="entry name" value="Bet v1-like"/>
    <property type="match status" value="1"/>
</dbReference>
<dbReference type="AlphaFoldDB" id="A0AAW2RDX3"/>
<dbReference type="Gene3D" id="3.30.530.20">
    <property type="match status" value="1"/>
</dbReference>
<reference evidence="3" key="2">
    <citation type="journal article" date="2024" name="Plant">
        <title>Genomic evolution and insights into agronomic trait innovations of Sesamum species.</title>
        <authorList>
            <person name="Miao H."/>
            <person name="Wang L."/>
            <person name="Qu L."/>
            <person name="Liu H."/>
            <person name="Sun Y."/>
            <person name="Le M."/>
            <person name="Wang Q."/>
            <person name="Wei S."/>
            <person name="Zheng Y."/>
            <person name="Lin W."/>
            <person name="Duan Y."/>
            <person name="Cao H."/>
            <person name="Xiong S."/>
            <person name="Wang X."/>
            <person name="Wei L."/>
            <person name="Li C."/>
            <person name="Ma Q."/>
            <person name="Ju M."/>
            <person name="Zhao R."/>
            <person name="Li G."/>
            <person name="Mu C."/>
            <person name="Tian Q."/>
            <person name="Mei H."/>
            <person name="Zhang T."/>
            <person name="Gao T."/>
            <person name="Zhang H."/>
        </authorList>
    </citation>
    <scope>NUCLEOTIDE SEQUENCE</scope>
    <source>
        <strain evidence="3">G02</strain>
    </source>
</reference>
<dbReference type="PANTHER" id="PTHR31338:SF16">
    <property type="entry name" value="POLYKETIDE CYCLASE_DEHYDRASE AND LIPID TRANSPORT SUPERFAMILY PROTEIN"/>
    <property type="match status" value="1"/>
</dbReference>
<evidence type="ECO:0000313" key="3">
    <source>
        <dbReference type="EMBL" id="KAL0377993.1"/>
    </source>
</evidence>
<dbReference type="GO" id="GO:0006952">
    <property type="term" value="P:defense response"/>
    <property type="evidence" value="ECO:0007669"/>
    <property type="project" value="InterPro"/>
</dbReference>
<name>A0AAW2RDX3_SESRA</name>
<dbReference type="InterPro" id="IPR023393">
    <property type="entry name" value="START-like_dom_sf"/>
</dbReference>
<protein>
    <recommendedName>
        <fullName evidence="2">Bet v I/Major latex protein domain-containing protein</fullName>
    </recommendedName>
</protein>
<dbReference type="PANTHER" id="PTHR31338">
    <property type="entry name" value="POLYKETIDE CYCLASE/DEHYDRASE AND LIPID TRANSPORT SUPERFAMILY PROTEIN"/>
    <property type="match status" value="1"/>
</dbReference>
<proteinExistence type="inferred from homology"/>
<dbReference type="InterPro" id="IPR052006">
    <property type="entry name" value="MLP-like"/>
</dbReference>
<comment type="similarity">
    <text evidence="1">Belongs to the MLP family.</text>
</comment>
<evidence type="ECO:0000256" key="1">
    <source>
        <dbReference type="ARBA" id="ARBA00038242"/>
    </source>
</evidence>
<comment type="caution">
    <text evidence="3">The sequence shown here is derived from an EMBL/GenBank/DDBJ whole genome shotgun (WGS) entry which is preliminary data.</text>
</comment>
<dbReference type="Pfam" id="PF00407">
    <property type="entry name" value="Bet_v_1"/>
    <property type="match status" value="1"/>
</dbReference>
<dbReference type="InterPro" id="IPR000916">
    <property type="entry name" value="Bet_v_I/MLP"/>
</dbReference>
<dbReference type="EMBL" id="JACGWJ010000013">
    <property type="protein sequence ID" value="KAL0377993.1"/>
    <property type="molecule type" value="Genomic_DNA"/>
</dbReference>
<feature type="domain" description="Bet v I/Major latex protein" evidence="2">
    <location>
        <begin position="6"/>
        <end position="106"/>
    </location>
</feature>
<sequence length="109" mass="11979">MNQLLTIIPDIIQTVELIQGEDGSAGAVKRWKFLLGGLSLGMDKETLAINDDARSVTFKAIDGDVLLLYKAYQFTIAVRDGLVQWTILYEKAFITAPPPDAYAAFAIMV</sequence>
<reference evidence="3" key="1">
    <citation type="submission" date="2020-06" db="EMBL/GenBank/DDBJ databases">
        <authorList>
            <person name="Li T."/>
            <person name="Hu X."/>
            <person name="Zhang T."/>
            <person name="Song X."/>
            <person name="Zhang H."/>
            <person name="Dai N."/>
            <person name="Sheng W."/>
            <person name="Hou X."/>
            <person name="Wei L."/>
        </authorList>
    </citation>
    <scope>NUCLEOTIDE SEQUENCE</scope>
    <source>
        <strain evidence="3">G02</strain>
        <tissue evidence="3">Leaf</tissue>
    </source>
</reference>
<accession>A0AAW2RDX3</accession>
<evidence type="ECO:0000259" key="2">
    <source>
        <dbReference type="Pfam" id="PF00407"/>
    </source>
</evidence>
<gene>
    <name evidence="3" type="ORF">Sradi_3104800</name>
</gene>
<organism evidence="3">
    <name type="scientific">Sesamum radiatum</name>
    <name type="common">Black benniseed</name>
    <dbReference type="NCBI Taxonomy" id="300843"/>
    <lineage>
        <taxon>Eukaryota</taxon>
        <taxon>Viridiplantae</taxon>
        <taxon>Streptophyta</taxon>
        <taxon>Embryophyta</taxon>
        <taxon>Tracheophyta</taxon>
        <taxon>Spermatophyta</taxon>
        <taxon>Magnoliopsida</taxon>
        <taxon>eudicotyledons</taxon>
        <taxon>Gunneridae</taxon>
        <taxon>Pentapetalae</taxon>
        <taxon>asterids</taxon>
        <taxon>lamiids</taxon>
        <taxon>Lamiales</taxon>
        <taxon>Pedaliaceae</taxon>
        <taxon>Sesamum</taxon>
    </lineage>
</organism>